<dbReference type="Proteomes" id="UP000030752">
    <property type="component" value="Unassembled WGS sequence"/>
</dbReference>
<dbReference type="InterPro" id="IPR047801">
    <property type="entry name" value="Peptidase_C45"/>
</dbReference>
<proteinExistence type="predicted"/>
<dbReference type="STRING" id="1220924.W2SCW0"/>
<organism evidence="2 3">
    <name type="scientific">Cyphellophora europaea (strain CBS 101466)</name>
    <name type="common">Phialophora europaea</name>
    <dbReference type="NCBI Taxonomy" id="1220924"/>
    <lineage>
        <taxon>Eukaryota</taxon>
        <taxon>Fungi</taxon>
        <taxon>Dikarya</taxon>
        <taxon>Ascomycota</taxon>
        <taxon>Pezizomycotina</taxon>
        <taxon>Eurotiomycetes</taxon>
        <taxon>Chaetothyriomycetidae</taxon>
        <taxon>Chaetothyriales</taxon>
        <taxon>Cyphellophoraceae</taxon>
        <taxon>Cyphellophora</taxon>
    </lineage>
</organism>
<protein>
    <recommendedName>
        <fullName evidence="1">Peptidase C45 hydrolase domain-containing protein</fullName>
    </recommendedName>
</protein>
<evidence type="ECO:0000313" key="3">
    <source>
        <dbReference type="Proteomes" id="UP000030752"/>
    </source>
</evidence>
<dbReference type="PANTHER" id="PTHR34180">
    <property type="entry name" value="PEPTIDASE C45"/>
    <property type="match status" value="1"/>
</dbReference>
<accession>W2SCW0</accession>
<dbReference type="EMBL" id="KB822711">
    <property type="protein sequence ID" value="ETN46561.1"/>
    <property type="molecule type" value="Genomic_DNA"/>
</dbReference>
<dbReference type="NCBIfam" id="NF040521">
    <property type="entry name" value="C45_proenzyme"/>
    <property type="match status" value="1"/>
</dbReference>
<name>W2SCW0_CYPE1</name>
<dbReference type="PANTHER" id="PTHR34180:SF1">
    <property type="entry name" value="BETA-ALANYL-DOPAMINE_CARCININE HYDROLASE"/>
    <property type="match status" value="1"/>
</dbReference>
<dbReference type="RefSeq" id="XP_008711273.1">
    <property type="nucleotide sequence ID" value="XM_008713051.1"/>
</dbReference>
<dbReference type="HOGENOM" id="CLU_037787_1_0_1"/>
<evidence type="ECO:0000313" key="2">
    <source>
        <dbReference type="EMBL" id="ETN46561.1"/>
    </source>
</evidence>
<dbReference type="eggNOG" id="ENOG502RE67">
    <property type="taxonomic scope" value="Eukaryota"/>
</dbReference>
<reference evidence="2 3" key="1">
    <citation type="submission" date="2013-03" db="EMBL/GenBank/DDBJ databases">
        <title>The Genome Sequence of Phialophora europaea CBS 101466.</title>
        <authorList>
            <consortium name="The Broad Institute Genomics Platform"/>
            <person name="Cuomo C."/>
            <person name="de Hoog S."/>
            <person name="Gorbushina A."/>
            <person name="Walker B."/>
            <person name="Young S.K."/>
            <person name="Zeng Q."/>
            <person name="Gargeya S."/>
            <person name="Fitzgerald M."/>
            <person name="Haas B."/>
            <person name="Abouelleil A."/>
            <person name="Allen A.W."/>
            <person name="Alvarado L."/>
            <person name="Arachchi H.M."/>
            <person name="Berlin A.M."/>
            <person name="Chapman S.B."/>
            <person name="Gainer-Dewar J."/>
            <person name="Goldberg J."/>
            <person name="Griggs A."/>
            <person name="Gujja S."/>
            <person name="Hansen M."/>
            <person name="Howarth C."/>
            <person name="Imamovic A."/>
            <person name="Ireland A."/>
            <person name="Larimer J."/>
            <person name="McCowan C."/>
            <person name="Murphy C."/>
            <person name="Pearson M."/>
            <person name="Poon T.W."/>
            <person name="Priest M."/>
            <person name="Roberts A."/>
            <person name="Saif S."/>
            <person name="Shea T."/>
            <person name="Sisk P."/>
            <person name="Sykes S."/>
            <person name="Wortman J."/>
            <person name="Nusbaum C."/>
            <person name="Birren B."/>
        </authorList>
    </citation>
    <scope>NUCLEOTIDE SEQUENCE [LARGE SCALE GENOMIC DNA]</scope>
    <source>
        <strain evidence="2 3">CBS 101466</strain>
    </source>
</reference>
<dbReference type="InParanoid" id="W2SCW0"/>
<dbReference type="InterPro" id="IPR005079">
    <property type="entry name" value="Peptidase_C45_hydrolase"/>
</dbReference>
<feature type="domain" description="Peptidase C45 hydrolase" evidence="1">
    <location>
        <begin position="116"/>
        <end position="288"/>
    </location>
</feature>
<dbReference type="VEuPathDB" id="FungiDB:HMPREF1541_00746"/>
<dbReference type="Pfam" id="PF03417">
    <property type="entry name" value="AAT"/>
    <property type="match status" value="1"/>
</dbReference>
<gene>
    <name evidence="2" type="ORF">HMPREF1541_00746</name>
</gene>
<dbReference type="Gene3D" id="3.60.60.10">
    <property type="entry name" value="Penicillin V Acylase, Chain A"/>
    <property type="match status" value="1"/>
</dbReference>
<dbReference type="GeneID" id="19968085"/>
<dbReference type="AlphaFoldDB" id="W2SCW0"/>
<sequence length="363" mass="39397">MGSLGTTTSPPRKIDLVGTPREIGVEHGRQLRQEIRGQIGVYEAMFQQTSKLDWQAVKEVSKAYALTIQQLAPDVYTEIEGIAEGAELDILDIVALNARSEIALGLFSDGCSSLGWKRQNDVLLAQNWDWTTRVKQNCCLMSIKQENKPAIWMVTEAGIVGKIGFNSAGVGTCLNAIRAKPIEPTKLPIHIALRVCLDSKTKAEAIARMKDLGGVASAQHILIADADGPLSLEVSPKGDVQIEPDANGLVCHTNHMIENKLMYEPPWLAGSPVRLDRIRQLSSKLAASGTAIDGEVLRGQVFSDTFNAPQAICCQEDPKRPIETRSSTLFNIVMKLGAGNPSAEVVWGQPGSGKEGEVLHMPW</sequence>
<evidence type="ECO:0000259" key="1">
    <source>
        <dbReference type="Pfam" id="PF03417"/>
    </source>
</evidence>
<keyword evidence="3" id="KW-1185">Reference proteome</keyword>
<dbReference type="OrthoDB" id="189997at2759"/>
<dbReference type="Gene3D" id="1.10.10.2120">
    <property type="match status" value="1"/>
</dbReference>
<dbReference type="InterPro" id="IPR047794">
    <property type="entry name" value="C45_proenzyme-like"/>
</dbReference>